<reference evidence="2 3" key="1">
    <citation type="submission" date="2015-04" db="EMBL/GenBank/DDBJ databases">
        <title>Lasius niger genome sequencing.</title>
        <authorList>
            <person name="Konorov E.A."/>
            <person name="Nikitin M.A."/>
            <person name="Kirill M.V."/>
            <person name="Chang P."/>
        </authorList>
    </citation>
    <scope>NUCLEOTIDE SEQUENCE [LARGE SCALE GENOMIC DNA]</scope>
    <source>
        <tissue evidence="2">Whole</tissue>
    </source>
</reference>
<protein>
    <submittedName>
        <fullName evidence="2">Kelch domain-containing protein 4</fullName>
    </submittedName>
</protein>
<proteinExistence type="predicted"/>
<evidence type="ECO:0000256" key="1">
    <source>
        <dbReference type="SAM" id="MobiDB-lite"/>
    </source>
</evidence>
<comment type="caution">
    <text evidence="2">The sequence shown here is derived from an EMBL/GenBank/DDBJ whole genome shotgun (WGS) entry which is preliminary data.</text>
</comment>
<keyword evidence="3" id="KW-1185">Reference proteome</keyword>
<dbReference type="Proteomes" id="UP000036403">
    <property type="component" value="Unassembled WGS sequence"/>
</dbReference>
<accession>A0A0J7K4C1</accession>
<dbReference type="EMBL" id="LBMM01014814">
    <property type="protein sequence ID" value="KMQ85036.1"/>
    <property type="molecule type" value="Genomic_DNA"/>
</dbReference>
<evidence type="ECO:0000313" key="3">
    <source>
        <dbReference type="Proteomes" id="UP000036403"/>
    </source>
</evidence>
<gene>
    <name evidence="2" type="ORF">RF55_16684</name>
</gene>
<evidence type="ECO:0000313" key="2">
    <source>
        <dbReference type="EMBL" id="KMQ85036.1"/>
    </source>
</evidence>
<dbReference type="AlphaFoldDB" id="A0A0J7K4C1"/>
<feature type="region of interest" description="Disordered" evidence="1">
    <location>
        <begin position="75"/>
        <end position="128"/>
    </location>
</feature>
<sequence>MDRGCVHADMFLLTQTDKNDVTKYKWAFMFGGVYDNDDHDNDEENLCGTFYNDLLALDLEKLHWRAVTLTEKKATTVTDDSKGRRRRKKKEEADKEVGQSNISDEEVSEESSNLEGPTVSVDDDGIFT</sequence>
<name>A0A0J7K4C1_LASNI</name>
<organism evidence="2 3">
    <name type="scientific">Lasius niger</name>
    <name type="common">Black garden ant</name>
    <dbReference type="NCBI Taxonomy" id="67767"/>
    <lineage>
        <taxon>Eukaryota</taxon>
        <taxon>Metazoa</taxon>
        <taxon>Ecdysozoa</taxon>
        <taxon>Arthropoda</taxon>
        <taxon>Hexapoda</taxon>
        <taxon>Insecta</taxon>
        <taxon>Pterygota</taxon>
        <taxon>Neoptera</taxon>
        <taxon>Endopterygota</taxon>
        <taxon>Hymenoptera</taxon>
        <taxon>Apocrita</taxon>
        <taxon>Aculeata</taxon>
        <taxon>Formicoidea</taxon>
        <taxon>Formicidae</taxon>
        <taxon>Formicinae</taxon>
        <taxon>Lasius</taxon>
        <taxon>Lasius</taxon>
    </lineage>
</organism>
<feature type="non-terminal residue" evidence="2">
    <location>
        <position position="128"/>
    </location>
</feature>
<dbReference type="PaxDb" id="67767-A0A0J7K4C1"/>